<feature type="transmembrane region" description="Helical" evidence="11">
    <location>
        <begin position="504"/>
        <end position="523"/>
    </location>
</feature>
<evidence type="ECO:0000256" key="9">
    <source>
        <dbReference type="ARBA" id="ARBA00023136"/>
    </source>
</evidence>
<dbReference type="GO" id="GO:0005789">
    <property type="term" value="C:endoplasmic reticulum membrane"/>
    <property type="evidence" value="ECO:0007669"/>
    <property type="project" value="UniProtKB-SubCell"/>
</dbReference>
<gene>
    <name evidence="12" type="ORF">g.24238</name>
</gene>
<comment type="pathway">
    <text evidence="2">Glycolipid biosynthesis; glycosylphosphatidylinositol-anchor biosynthesis.</text>
</comment>
<evidence type="ECO:0000256" key="2">
    <source>
        <dbReference type="ARBA" id="ARBA00004687"/>
    </source>
</evidence>
<dbReference type="InterPro" id="IPR037675">
    <property type="entry name" value="PIG-O_N"/>
</dbReference>
<dbReference type="PANTHER" id="PTHR23071:SF1">
    <property type="entry name" value="GPI ETHANOLAMINE PHOSPHATE TRANSFERASE 3"/>
    <property type="match status" value="1"/>
</dbReference>
<evidence type="ECO:0000256" key="6">
    <source>
        <dbReference type="ARBA" id="ARBA00022692"/>
    </source>
</evidence>
<feature type="transmembrane region" description="Helical" evidence="11">
    <location>
        <begin position="711"/>
        <end position="731"/>
    </location>
</feature>
<dbReference type="Gene3D" id="3.40.720.10">
    <property type="entry name" value="Alkaline Phosphatase, subunit A"/>
    <property type="match status" value="1"/>
</dbReference>
<evidence type="ECO:0000256" key="3">
    <source>
        <dbReference type="ARBA" id="ARBA00008695"/>
    </source>
</evidence>
<reference evidence="12" key="1">
    <citation type="submission" date="2015-12" db="EMBL/GenBank/DDBJ databases">
        <title>De novo transcriptome assembly of four potential Pierce s Disease insect vectors from Arizona vineyards.</title>
        <authorList>
            <person name="Tassone E.E."/>
        </authorList>
    </citation>
    <scope>NUCLEOTIDE SEQUENCE</scope>
</reference>
<feature type="transmembrane region" description="Helical" evidence="11">
    <location>
        <begin position="1024"/>
        <end position="1045"/>
    </location>
</feature>
<feature type="transmembrane region" description="Helical" evidence="11">
    <location>
        <begin position="846"/>
        <end position="866"/>
    </location>
</feature>
<evidence type="ECO:0000256" key="10">
    <source>
        <dbReference type="ARBA" id="ARBA00023180"/>
    </source>
</evidence>
<keyword evidence="9 11" id="KW-0472">Membrane</keyword>
<feature type="transmembrane region" description="Helical" evidence="11">
    <location>
        <begin position="925"/>
        <end position="953"/>
    </location>
</feature>
<protein>
    <submittedName>
        <fullName evidence="12">Uncharacterized protein</fullName>
    </submittedName>
</protein>
<feature type="transmembrane region" description="Helical" evidence="11">
    <location>
        <begin position="878"/>
        <end position="897"/>
    </location>
</feature>
<keyword evidence="8 11" id="KW-1133">Transmembrane helix</keyword>
<dbReference type="GO" id="GO:0006506">
    <property type="term" value="P:GPI anchor biosynthetic process"/>
    <property type="evidence" value="ECO:0007669"/>
    <property type="project" value="UniProtKB-UniPathway"/>
</dbReference>
<feature type="transmembrane region" description="Helical" evidence="11">
    <location>
        <begin position="473"/>
        <end position="492"/>
    </location>
</feature>
<dbReference type="EMBL" id="GEDC01021838">
    <property type="protein sequence ID" value="JAS15460.1"/>
    <property type="molecule type" value="Transcribed_RNA"/>
</dbReference>
<feature type="transmembrane region" description="Helical" evidence="11">
    <location>
        <begin position="574"/>
        <end position="593"/>
    </location>
</feature>
<evidence type="ECO:0000256" key="1">
    <source>
        <dbReference type="ARBA" id="ARBA00004477"/>
    </source>
</evidence>
<evidence type="ECO:0000256" key="4">
    <source>
        <dbReference type="ARBA" id="ARBA00022502"/>
    </source>
</evidence>
<feature type="transmembrane region" description="Helical" evidence="11">
    <location>
        <begin position="7"/>
        <end position="30"/>
    </location>
</feature>
<dbReference type="Pfam" id="PF01663">
    <property type="entry name" value="Phosphodiest"/>
    <property type="match status" value="1"/>
</dbReference>
<dbReference type="UniPathway" id="UPA00196"/>
<keyword evidence="5" id="KW-0808">Transferase</keyword>
<keyword evidence="10" id="KW-0325">Glycoprotein</keyword>
<dbReference type="InterPro" id="IPR017850">
    <property type="entry name" value="Alkaline_phosphatase_core_sf"/>
</dbReference>
<dbReference type="InterPro" id="IPR039524">
    <property type="entry name" value="PIGO/GPI13"/>
</dbReference>
<keyword evidence="4" id="KW-0337">GPI-anchor biosynthesis</keyword>
<evidence type="ECO:0000256" key="5">
    <source>
        <dbReference type="ARBA" id="ARBA00022679"/>
    </source>
</evidence>
<dbReference type="CDD" id="cd16023">
    <property type="entry name" value="GPI_EPT_3"/>
    <property type="match status" value="1"/>
</dbReference>
<evidence type="ECO:0000256" key="8">
    <source>
        <dbReference type="ARBA" id="ARBA00022989"/>
    </source>
</evidence>
<dbReference type="SUPFAM" id="SSF53649">
    <property type="entry name" value="Alkaline phosphatase-like"/>
    <property type="match status" value="1"/>
</dbReference>
<sequence>MIIVWKYVLFLIWLSYILICGVLLFMRGFLLNREVLPFNSTCKTHSSQSYCNIFHKPSDIKGEQVLECTEENFLSRQLNNKIDSTQYCLKTKTKLIVLVIDALKYDFMTYLNTPNNNESKVLAYQNNMLVINDILKAFPHNSRLYKFIADPPTTTMQRLKGITTGSLPTFIDIGSNFDTNEINEDNLIDQLIKQNKKIIFMGDDTWVKLYPNRFIRQFSFPSFNTWDLDSVDNGIKKHLLPEIKKDDWDIVIAHFLGVDHCGHRYGPLHKEMKRKLKEMNDIISDVVSQMGENTILLIIGDHGMTNSGDHGGGSIDEITAAMFTYFPNQTLISEPTEFDSVRQVDLVPTIATILGVPIPYSNVGCLILNALPALKTTSDLVGNWEIVVMSLWSNVKQVTLYLQEYSKTNQQFPQAKFKKLLKEFQSLKVKVANMTTEEQLKDFVLSSKNYLVLVREMCEDVWVQFDSFSISRGLVLVFLTLALIFLLIEGIPFDKVKTLLEGRFLSYAYGSILLSIITAYILVYLQFNIKKELTIYFNSCTSAIAILSVLIVHHWGLICANWYNLSKAKNNLNIYSRIIFLISAVGLFSNSYVVEESSVVSFLLISILWASITDVKLEYQKKSTKKSYFSWNDLLYSLPAKLFFLILLLTILLRFSWKYRRCREEQNCKIEKLMISNSSQCLLTIVSIAAFITSVRLCLRSFGNLVGFSPTLFISRYAPTVIVICTSGFWILHSLPRQTQYKLIEPWQLQILPRTAFSLIISGIIILFIRPLSIYHVTEQNEPIPQNNVIPALFKQLKGLLLRRMGSDVKGYPIVFGLATVYSATFINLCIFLTLLTNILLSERTAFISIVLSFSLFCIAIISAIIRQNKSVTTNQLFIVPWWSVICWGLSSLHFFYTSGHQATFSSLDWNSAFILSSNGQLESYWISALLVIGNTFCSYIVHAFMLPLLVIMPFTMHALFPKIGETKHAELLLFENDDLMNSSLFVLAIKFILFFGFRVFTCMLSASVHSRHLMVWAIFAPKLIFEVLSFFIILPCVLLGFILVQRITSRLENLLKTIQK</sequence>
<evidence type="ECO:0000256" key="7">
    <source>
        <dbReference type="ARBA" id="ARBA00022824"/>
    </source>
</evidence>
<proteinExistence type="inferred from homology"/>
<accession>A0A1B6CPU1</accession>
<feature type="transmembrane region" description="Helical" evidence="11">
    <location>
        <begin position="535"/>
        <end position="562"/>
    </location>
</feature>
<comment type="subcellular location">
    <subcellularLocation>
        <location evidence="1">Endoplasmic reticulum membrane</location>
        <topology evidence="1">Multi-pass membrane protein</topology>
    </subcellularLocation>
</comment>
<feature type="transmembrane region" description="Helical" evidence="11">
    <location>
        <begin position="638"/>
        <end position="657"/>
    </location>
</feature>
<keyword evidence="6 11" id="KW-0812">Transmembrane</keyword>
<dbReference type="AlphaFoldDB" id="A0A1B6CPU1"/>
<keyword evidence="7" id="KW-0256">Endoplasmic reticulum</keyword>
<evidence type="ECO:0000313" key="12">
    <source>
        <dbReference type="EMBL" id="JAS15460.1"/>
    </source>
</evidence>
<name>A0A1B6CPU1_9HEMI</name>
<feature type="transmembrane region" description="Helical" evidence="11">
    <location>
        <begin position="985"/>
        <end position="1009"/>
    </location>
</feature>
<feature type="transmembrane region" description="Helical" evidence="11">
    <location>
        <begin position="812"/>
        <end position="840"/>
    </location>
</feature>
<evidence type="ECO:0000256" key="11">
    <source>
        <dbReference type="SAM" id="Phobius"/>
    </source>
</evidence>
<organism evidence="12">
    <name type="scientific">Clastoptera arizonana</name>
    <name type="common">Arizona spittle bug</name>
    <dbReference type="NCBI Taxonomy" id="38151"/>
    <lineage>
        <taxon>Eukaryota</taxon>
        <taxon>Metazoa</taxon>
        <taxon>Ecdysozoa</taxon>
        <taxon>Arthropoda</taxon>
        <taxon>Hexapoda</taxon>
        <taxon>Insecta</taxon>
        <taxon>Pterygota</taxon>
        <taxon>Neoptera</taxon>
        <taxon>Paraneoptera</taxon>
        <taxon>Hemiptera</taxon>
        <taxon>Auchenorrhyncha</taxon>
        <taxon>Cercopoidea</taxon>
        <taxon>Clastopteridae</taxon>
        <taxon>Clastoptera</taxon>
    </lineage>
</organism>
<dbReference type="PANTHER" id="PTHR23071">
    <property type="entry name" value="PHOSPHATIDYLINOSITOL GLYCAN"/>
    <property type="match status" value="1"/>
</dbReference>
<feature type="transmembrane region" description="Helical" evidence="11">
    <location>
        <begin position="677"/>
        <end position="699"/>
    </location>
</feature>
<dbReference type="InterPro" id="IPR002591">
    <property type="entry name" value="Phosphodiest/P_Trfase"/>
</dbReference>
<comment type="similarity">
    <text evidence="3">Belongs to the PIGG/PIGN/PIGO family. PIGO subfamily.</text>
</comment>
<dbReference type="GO" id="GO:0051377">
    <property type="term" value="F:mannose-ethanolamine phosphotransferase activity"/>
    <property type="evidence" value="ECO:0007669"/>
    <property type="project" value="InterPro"/>
</dbReference>